<organism evidence="1">
    <name type="scientific">Thermorudis peleae</name>
    <dbReference type="NCBI Taxonomy" id="1382356"/>
    <lineage>
        <taxon>Bacteria</taxon>
        <taxon>Pseudomonadati</taxon>
        <taxon>Thermomicrobiota</taxon>
        <taxon>Thermomicrobia</taxon>
        <taxon>Thermomicrobia incertae sedis</taxon>
        <taxon>Thermorudis</taxon>
    </lineage>
</organism>
<dbReference type="PANTHER" id="PTHR34861">
    <property type="match status" value="1"/>
</dbReference>
<sequence length="278" mass="29871">MTSFAVDLAGRPATVFDLEQPRTPEMPIHPSHRPGYAYFLHRRHEDTYRPHESGPRSGASGVIVCMEHSGTHIDAICHQADDLQLFGDIPVSEVESPRGFTRLAVEEIPPLVGPGVLLDVAGHKGVEALDPGYAVTVADIEECCAAQGVDIRPGDVVLVRTGNARYWGEPERYLAGPGVSGAASAWLAERGVRAVGADNMAWDVIGLFDPDTGCDLPGHLILLARHGIYIVENLQLDELAAVRGYRFTFVCTPLKFVGATGSPVRPLALVLQDTPPSP</sequence>
<dbReference type="PANTHER" id="PTHR34861:SF10">
    <property type="entry name" value="CYCLASE"/>
    <property type="match status" value="1"/>
</dbReference>
<dbReference type="SUPFAM" id="SSF102198">
    <property type="entry name" value="Putative cyclase"/>
    <property type="match status" value="1"/>
</dbReference>
<dbReference type="EMBL" id="DSIY01000113">
    <property type="protein sequence ID" value="HEG90760.1"/>
    <property type="molecule type" value="Genomic_DNA"/>
</dbReference>
<gene>
    <name evidence="1" type="ORF">ENP34_04870</name>
</gene>
<dbReference type="AlphaFoldDB" id="A0A831X820"/>
<dbReference type="InterPro" id="IPR037175">
    <property type="entry name" value="KFase_sf"/>
</dbReference>
<dbReference type="Pfam" id="PF04199">
    <property type="entry name" value="Cyclase"/>
    <property type="match status" value="1"/>
</dbReference>
<proteinExistence type="predicted"/>
<comment type="caution">
    <text evidence="1">The sequence shown here is derived from an EMBL/GenBank/DDBJ whole genome shotgun (WGS) entry which is preliminary data.</text>
</comment>
<dbReference type="Gene3D" id="3.50.30.50">
    <property type="entry name" value="Putative cyclase"/>
    <property type="match status" value="1"/>
</dbReference>
<reference evidence="1" key="1">
    <citation type="journal article" date="2020" name="mSystems">
        <title>Genome- and Community-Level Interaction Insights into Carbon Utilization and Element Cycling Functions of Hydrothermarchaeota in Hydrothermal Sediment.</title>
        <authorList>
            <person name="Zhou Z."/>
            <person name="Liu Y."/>
            <person name="Xu W."/>
            <person name="Pan J."/>
            <person name="Luo Z.H."/>
            <person name="Li M."/>
        </authorList>
    </citation>
    <scope>NUCLEOTIDE SEQUENCE [LARGE SCALE GENOMIC DNA]</scope>
    <source>
        <strain evidence="1">SpSt-210</strain>
    </source>
</reference>
<evidence type="ECO:0000313" key="1">
    <source>
        <dbReference type="EMBL" id="HEG90760.1"/>
    </source>
</evidence>
<name>A0A831X820_9BACT</name>
<accession>A0A831X820</accession>
<dbReference type="GO" id="GO:0019441">
    <property type="term" value="P:L-tryptophan catabolic process to kynurenine"/>
    <property type="evidence" value="ECO:0007669"/>
    <property type="project" value="InterPro"/>
</dbReference>
<protein>
    <submittedName>
        <fullName evidence="1">Cyclase family protein</fullName>
    </submittedName>
</protein>
<dbReference type="InterPro" id="IPR007325">
    <property type="entry name" value="KFase/CYL"/>
</dbReference>
<dbReference type="GO" id="GO:0004061">
    <property type="term" value="F:arylformamidase activity"/>
    <property type="evidence" value="ECO:0007669"/>
    <property type="project" value="InterPro"/>
</dbReference>